<dbReference type="AlphaFoldDB" id="A0ABD1TT95"/>
<gene>
    <name evidence="1" type="ORF">Fot_29769</name>
</gene>
<organism evidence="1 2">
    <name type="scientific">Forsythia ovata</name>
    <dbReference type="NCBI Taxonomy" id="205694"/>
    <lineage>
        <taxon>Eukaryota</taxon>
        <taxon>Viridiplantae</taxon>
        <taxon>Streptophyta</taxon>
        <taxon>Embryophyta</taxon>
        <taxon>Tracheophyta</taxon>
        <taxon>Spermatophyta</taxon>
        <taxon>Magnoliopsida</taxon>
        <taxon>eudicotyledons</taxon>
        <taxon>Gunneridae</taxon>
        <taxon>Pentapetalae</taxon>
        <taxon>asterids</taxon>
        <taxon>lamiids</taxon>
        <taxon>Lamiales</taxon>
        <taxon>Oleaceae</taxon>
        <taxon>Forsythieae</taxon>
        <taxon>Forsythia</taxon>
    </lineage>
</organism>
<dbReference type="Proteomes" id="UP001604277">
    <property type="component" value="Unassembled WGS sequence"/>
</dbReference>
<dbReference type="EMBL" id="JBFOLJ010000008">
    <property type="protein sequence ID" value="KAL2515798.1"/>
    <property type="molecule type" value="Genomic_DNA"/>
</dbReference>
<evidence type="ECO:0000313" key="1">
    <source>
        <dbReference type="EMBL" id="KAL2515798.1"/>
    </source>
</evidence>
<accession>A0ABD1TT95</accession>
<name>A0ABD1TT95_9LAMI</name>
<proteinExistence type="predicted"/>
<reference evidence="2" key="1">
    <citation type="submission" date="2024-07" db="EMBL/GenBank/DDBJ databases">
        <title>Two chromosome-level genome assemblies of Korean endemic species Abeliophyllum distichum and Forsythia ovata (Oleaceae).</title>
        <authorList>
            <person name="Jang H."/>
        </authorList>
    </citation>
    <scope>NUCLEOTIDE SEQUENCE [LARGE SCALE GENOMIC DNA]</scope>
</reference>
<keyword evidence="2" id="KW-1185">Reference proteome</keyword>
<evidence type="ECO:0000313" key="2">
    <source>
        <dbReference type="Proteomes" id="UP001604277"/>
    </source>
</evidence>
<sequence>MALINHHSIQGNIYLLQWGGDNFEGKGQRMSGRPEIYLTKFSSLVKHLSLGVQPLSSGLRVWPEDVDAPLLKGAMACYEIGRFTTTTPPPVCDQAAPRWLHPPSANAFLLPDHIQPQQSKPKPSKRAKTQFINNENTNLNPNAALFHPALVGVTSPVIEEYDLPG</sequence>
<comment type="caution">
    <text evidence="1">The sequence shown here is derived from an EMBL/GenBank/DDBJ whole genome shotgun (WGS) entry which is preliminary data.</text>
</comment>
<protein>
    <submittedName>
        <fullName evidence="1">Uncharacterized protein</fullName>
    </submittedName>
</protein>